<organism evidence="1 2">
    <name type="scientific">Cerrena zonata</name>
    <dbReference type="NCBI Taxonomy" id="2478898"/>
    <lineage>
        <taxon>Eukaryota</taxon>
        <taxon>Fungi</taxon>
        <taxon>Dikarya</taxon>
        <taxon>Basidiomycota</taxon>
        <taxon>Agaricomycotina</taxon>
        <taxon>Agaricomycetes</taxon>
        <taxon>Polyporales</taxon>
        <taxon>Cerrenaceae</taxon>
        <taxon>Cerrena</taxon>
    </lineage>
</organism>
<dbReference type="InterPro" id="IPR023213">
    <property type="entry name" value="CAT-like_dom_sf"/>
</dbReference>
<dbReference type="PANTHER" id="PTHR28037">
    <property type="entry name" value="ALCOHOL O-ACETYLTRANSFERASE 1-RELATED"/>
    <property type="match status" value="1"/>
</dbReference>
<sequence>MDAIKEEATSTVKSRDVGLFEKYHVVRAHLRADTGVIMTARYIGPKSLEQNELYAALGSVLQKHRALSTQVHDADTDRPYYVSLKSVDLSQVVHFHGSDEISLEAVIDSYLVNRFEYGSPTPLWRLGVMTDNTLIFHYDHCIGDGQSGVAFHSDLLDALNTVSSNSEVESSTLVLVPDILKLQPALEDAMKVSLSFIKIFWLILSMIVPARWQKSSSTWTGNVVSRRETSTRVRTRLWTISPDQADRLLKICRAHKTTITSFIYVIGIAALSKLLEYESAHWQYRHLAVVVPVSLRRFTKSPLGSFCDHVGGISWFPLIPGGPSKVAANPWNTAANHTTALRKQVPKAAEDIALLKLLGGKYVPYFEGMFGKKRSTTLEISNVGRFPSNGAKDKGEGGWQIEDMFFGQSNAIFGSAFKLSAVGSQNGSLGLCVNWTEGVVEEDVAQRFVDCFREFTENAWKVEI</sequence>
<dbReference type="Gene3D" id="3.30.559.10">
    <property type="entry name" value="Chloramphenicol acetyltransferase-like domain"/>
    <property type="match status" value="1"/>
</dbReference>
<evidence type="ECO:0008006" key="3">
    <source>
        <dbReference type="Google" id="ProtNLM"/>
    </source>
</evidence>
<dbReference type="InterPro" id="IPR010828">
    <property type="entry name" value="Atf2/Sli1-like"/>
</dbReference>
<dbReference type="EMBL" id="JASBNA010000019">
    <property type="protein sequence ID" value="KAK7685670.1"/>
    <property type="molecule type" value="Genomic_DNA"/>
</dbReference>
<comment type="caution">
    <text evidence="1">The sequence shown here is derived from an EMBL/GenBank/DDBJ whole genome shotgun (WGS) entry which is preliminary data.</text>
</comment>
<evidence type="ECO:0000313" key="2">
    <source>
        <dbReference type="Proteomes" id="UP001385951"/>
    </source>
</evidence>
<dbReference type="Pfam" id="PF07247">
    <property type="entry name" value="AATase"/>
    <property type="match status" value="1"/>
</dbReference>
<gene>
    <name evidence="1" type="ORF">QCA50_011014</name>
</gene>
<reference evidence="1 2" key="1">
    <citation type="submission" date="2022-09" db="EMBL/GenBank/DDBJ databases">
        <authorList>
            <person name="Palmer J.M."/>
        </authorList>
    </citation>
    <scope>NUCLEOTIDE SEQUENCE [LARGE SCALE GENOMIC DNA]</scope>
    <source>
        <strain evidence="1 2">DSM 7382</strain>
    </source>
</reference>
<protein>
    <recommendedName>
        <fullName evidence="3">Alcohol acetyltransferase</fullName>
    </recommendedName>
</protein>
<dbReference type="InterPro" id="IPR052058">
    <property type="entry name" value="Alcohol_O-acetyltransferase"/>
</dbReference>
<evidence type="ECO:0000313" key="1">
    <source>
        <dbReference type="EMBL" id="KAK7685670.1"/>
    </source>
</evidence>
<proteinExistence type="predicted"/>
<name>A0AAW0G3G1_9APHY</name>
<dbReference type="SUPFAM" id="SSF52777">
    <property type="entry name" value="CoA-dependent acyltransferases"/>
    <property type="match status" value="2"/>
</dbReference>
<dbReference type="Proteomes" id="UP001385951">
    <property type="component" value="Unassembled WGS sequence"/>
</dbReference>
<keyword evidence="2" id="KW-1185">Reference proteome</keyword>
<dbReference type="PANTHER" id="PTHR28037:SF1">
    <property type="entry name" value="ALCOHOL O-ACETYLTRANSFERASE 1-RELATED"/>
    <property type="match status" value="1"/>
</dbReference>
<accession>A0AAW0G3G1</accession>
<dbReference type="GO" id="GO:0008080">
    <property type="term" value="F:N-acetyltransferase activity"/>
    <property type="evidence" value="ECO:0007669"/>
    <property type="project" value="TreeGrafter"/>
</dbReference>
<dbReference type="AlphaFoldDB" id="A0AAW0G3G1"/>